<dbReference type="InterPro" id="IPR041682">
    <property type="entry name" value="AAA_14"/>
</dbReference>
<keyword evidence="3" id="KW-0067">ATP-binding</keyword>
<name>A0A4T9TAS7_9ACTN</name>
<dbReference type="EMBL" id="SSTM01000004">
    <property type="protein sequence ID" value="TJW10355.1"/>
    <property type="molecule type" value="Genomic_DNA"/>
</dbReference>
<dbReference type="Pfam" id="PF13635">
    <property type="entry name" value="DUF4143"/>
    <property type="match status" value="1"/>
</dbReference>
<evidence type="ECO:0000259" key="1">
    <source>
        <dbReference type="Pfam" id="PF13173"/>
    </source>
</evidence>
<feature type="domain" description="AAA" evidence="1">
    <location>
        <begin position="19"/>
        <end position="152"/>
    </location>
</feature>
<dbReference type="GO" id="GO:0005524">
    <property type="term" value="F:ATP binding"/>
    <property type="evidence" value="ECO:0007669"/>
    <property type="project" value="UniProtKB-KW"/>
</dbReference>
<keyword evidence="4" id="KW-1185">Reference proteome</keyword>
<sequence>MLKRKAEKSLMEWKKDHHKEALLVMGARQVGKTFLIESFIEDNYRHVVKFDLVDQADVKRAFDAATSSDDLFLAISAFAGAGLVPGSTVVFIDEVQECKEALTLIKYLAQRTEYDFILSGSLLGVELKDMRSAPVGYLTIVEMFPLDFEEFCWANGVGNETWQEMLAAFREKRPVQAAVHERLLKLLHLYLLIGGMPRPVDAFLRSTNVAVAQQRQMDILDLYRFDIAKYANVDKKLMIREIYDEMPSQLDSQSKRFNFSTLAPRGTYERYKEDFVWLVDAGVAISVRNVKEPKRPLRLSEDRSFFKLFMNDVGLLSRAFGLETARSMVSNEFNMNYGAIYENAVAEELRSHGFSGFFFRNRKVGEVDFLIQLHDAVLPIEVKSGKSYKRHNALRNLLDTTNYGISEAIVLCEDNLSVDGAIAYCPVYMVAALKR</sequence>
<dbReference type="InterPro" id="IPR025420">
    <property type="entry name" value="DUF4143"/>
</dbReference>
<evidence type="ECO:0000259" key="2">
    <source>
        <dbReference type="Pfam" id="PF13635"/>
    </source>
</evidence>
<reference evidence="3 4" key="1">
    <citation type="submission" date="2019-04" db="EMBL/GenBank/DDBJ databases">
        <title>Microbes associate with the intestines of laboratory mice.</title>
        <authorList>
            <person name="Navarre W."/>
            <person name="Wong E."/>
            <person name="Huang K.C."/>
            <person name="Tropini C."/>
            <person name="Ng K."/>
            <person name="Yu B."/>
        </authorList>
    </citation>
    <scope>NUCLEOTIDE SEQUENCE [LARGE SCALE GENOMIC DNA]</scope>
    <source>
        <strain evidence="3 4">NM48_B13</strain>
    </source>
</reference>
<evidence type="ECO:0000313" key="4">
    <source>
        <dbReference type="Proteomes" id="UP000309454"/>
    </source>
</evidence>
<proteinExistence type="predicted"/>
<dbReference type="Pfam" id="PF13173">
    <property type="entry name" value="AAA_14"/>
    <property type="match status" value="1"/>
</dbReference>
<protein>
    <submittedName>
        <fullName evidence="3">ATP-binding protein</fullName>
    </submittedName>
</protein>
<accession>A0A4T9TAS7</accession>
<dbReference type="AlphaFoldDB" id="A0A4T9TAS7"/>
<keyword evidence="3" id="KW-0547">Nucleotide-binding</keyword>
<dbReference type="InterPro" id="IPR027417">
    <property type="entry name" value="P-loop_NTPase"/>
</dbReference>
<comment type="caution">
    <text evidence="3">The sequence shown here is derived from an EMBL/GenBank/DDBJ whole genome shotgun (WGS) entry which is preliminary data.</text>
</comment>
<evidence type="ECO:0000313" key="3">
    <source>
        <dbReference type="EMBL" id="TJW10355.1"/>
    </source>
</evidence>
<organism evidence="3 4">
    <name type="scientific">Parvibacter caecicola</name>
    <dbReference type="NCBI Taxonomy" id="747645"/>
    <lineage>
        <taxon>Bacteria</taxon>
        <taxon>Bacillati</taxon>
        <taxon>Actinomycetota</taxon>
        <taxon>Coriobacteriia</taxon>
        <taxon>Coriobacteriales</taxon>
        <taxon>Coriobacteriaceae</taxon>
        <taxon>Parvibacter</taxon>
    </lineage>
</organism>
<dbReference type="PANTHER" id="PTHR33295">
    <property type="entry name" value="ATPASE"/>
    <property type="match status" value="1"/>
</dbReference>
<dbReference type="SUPFAM" id="SSF52540">
    <property type="entry name" value="P-loop containing nucleoside triphosphate hydrolases"/>
    <property type="match status" value="1"/>
</dbReference>
<gene>
    <name evidence="3" type="ORF">E5982_07390</name>
</gene>
<dbReference type="PANTHER" id="PTHR33295:SF7">
    <property type="entry name" value="ATPASE"/>
    <property type="match status" value="1"/>
</dbReference>
<dbReference type="RefSeq" id="WP_136845970.1">
    <property type="nucleotide sequence ID" value="NZ_SSTM01000004.1"/>
</dbReference>
<dbReference type="OrthoDB" id="9804306at2"/>
<feature type="domain" description="DUF4143" evidence="2">
    <location>
        <begin position="226"/>
        <end position="385"/>
    </location>
</feature>
<dbReference type="Proteomes" id="UP000309454">
    <property type="component" value="Unassembled WGS sequence"/>
</dbReference>